<keyword evidence="1" id="KW-0472">Membrane</keyword>
<dbReference type="EMBL" id="CP119894">
    <property type="protein sequence ID" value="WFD27074.1"/>
    <property type="molecule type" value="Genomic_DNA"/>
</dbReference>
<evidence type="ECO:0000256" key="1">
    <source>
        <dbReference type="SAM" id="Phobius"/>
    </source>
</evidence>
<evidence type="ECO:0000313" key="2">
    <source>
        <dbReference type="EMBL" id="WFD27074.1"/>
    </source>
</evidence>
<keyword evidence="3" id="KW-1185">Reference proteome</keyword>
<protein>
    <submittedName>
        <fullName evidence="2">Uncharacterized protein</fullName>
    </submittedName>
</protein>
<dbReference type="AlphaFoldDB" id="A0AAF0EM46"/>
<dbReference type="Proteomes" id="UP001213623">
    <property type="component" value="Chromosome 3"/>
</dbReference>
<gene>
    <name evidence="2" type="ORF">MNAN1_002070</name>
</gene>
<proteinExistence type="predicted"/>
<evidence type="ECO:0000313" key="3">
    <source>
        <dbReference type="Proteomes" id="UP001213623"/>
    </source>
</evidence>
<sequence length="408" mass="44950">MSADTGPLLRESSPDEVEHALHVLEGRHTPPIHPLAREDDGDPALAAWDIDSPSMSDDSLGDDFDVYKDFNNMPQGPDVRARPLSEAPTHVAPGDIPPLSMRPKSGPLVQIHEAADPHMSFYDTSLAHDAHFSMGARSSGLFDRSTAVHRPLVAPDAQWELDDRAPLGAEFTDMERERMTRAYRRFYWRNQYLGKIDSWLRGYEPLGGWLGPQIALILTVIVLSLIGVGLFFVIPRVPGTRATLTADVSLKTKNPITPAGDKSAMDLTGFPTGFQYVFFFHSRMNGTLHVHVHNPGWIPAHLLSLDTIVKALDTNVVVAKGNVPKQWVAGRQKTNVDVDLTFSHKSLNVTGDATQLLFQAACAHLYQGTQRPTLNLNVALKMDIGGILGKHPSSFDLRSLACPWELPK</sequence>
<organism evidence="2 3">
    <name type="scientific">Malassezia nana</name>
    <dbReference type="NCBI Taxonomy" id="180528"/>
    <lineage>
        <taxon>Eukaryota</taxon>
        <taxon>Fungi</taxon>
        <taxon>Dikarya</taxon>
        <taxon>Basidiomycota</taxon>
        <taxon>Ustilaginomycotina</taxon>
        <taxon>Malasseziomycetes</taxon>
        <taxon>Malasseziales</taxon>
        <taxon>Malasseziaceae</taxon>
        <taxon>Malassezia</taxon>
    </lineage>
</organism>
<keyword evidence="1" id="KW-1133">Transmembrane helix</keyword>
<feature type="transmembrane region" description="Helical" evidence="1">
    <location>
        <begin position="214"/>
        <end position="234"/>
    </location>
</feature>
<reference evidence="2" key="1">
    <citation type="submission" date="2023-03" db="EMBL/GenBank/DDBJ databases">
        <title>Mating type loci evolution in Malassezia.</title>
        <authorList>
            <person name="Coelho M.A."/>
        </authorList>
    </citation>
    <scope>NUCLEOTIDE SEQUENCE</scope>
    <source>
        <strain evidence="2">CBS 9557</strain>
    </source>
</reference>
<name>A0AAF0EM46_9BASI</name>
<accession>A0AAF0EM46</accession>
<keyword evidence="1" id="KW-0812">Transmembrane</keyword>